<proteinExistence type="predicted"/>
<feature type="region of interest" description="Disordered" evidence="1">
    <location>
        <begin position="1"/>
        <end position="40"/>
    </location>
</feature>
<keyword evidence="3" id="KW-1185">Reference proteome</keyword>
<dbReference type="KEGG" id="vin:AKJ08_0181"/>
<evidence type="ECO:0000256" key="1">
    <source>
        <dbReference type="SAM" id="MobiDB-lite"/>
    </source>
</evidence>
<feature type="compositionally biased region" description="Basic residues" evidence="1">
    <location>
        <begin position="20"/>
        <end position="40"/>
    </location>
</feature>
<accession>A0A0K1P9L2</accession>
<evidence type="ECO:0000313" key="2">
    <source>
        <dbReference type="EMBL" id="AKU89794.1"/>
    </source>
</evidence>
<dbReference type="AlphaFoldDB" id="A0A0K1P9L2"/>
<protein>
    <submittedName>
        <fullName evidence="2">Uncharacterized protein</fullName>
    </submittedName>
</protein>
<reference evidence="2 3" key="1">
    <citation type="submission" date="2015-08" db="EMBL/GenBank/DDBJ databases">
        <authorList>
            <person name="Babu N.S."/>
            <person name="Beckwith C.J."/>
            <person name="Beseler K.G."/>
            <person name="Brison A."/>
            <person name="Carone J.V."/>
            <person name="Caskin T.P."/>
            <person name="Diamond M."/>
            <person name="Durham M.E."/>
            <person name="Foxe J.M."/>
            <person name="Go M."/>
            <person name="Henderson B.A."/>
            <person name="Jones I.B."/>
            <person name="McGettigan J.A."/>
            <person name="Micheletti S.J."/>
            <person name="Nasrallah M.E."/>
            <person name="Ortiz D."/>
            <person name="Piller C.R."/>
            <person name="Privatt S.R."/>
            <person name="Schneider S.L."/>
            <person name="Sharp S."/>
            <person name="Smith T.C."/>
            <person name="Stanton J.D."/>
            <person name="Ullery H.E."/>
            <person name="Wilson R.J."/>
            <person name="Serrano M.G."/>
            <person name="Buck G."/>
            <person name="Lee V."/>
            <person name="Wang Y."/>
            <person name="Carvalho R."/>
            <person name="Voegtly L."/>
            <person name="Shi R."/>
            <person name="Duckworth R."/>
            <person name="Johnson A."/>
            <person name="Loviza R."/>
            <person name="Walstead R."/>
            <person name="Shah Z."/>
            <person name="Kiflezghi M."/>
            <person name="Wade K."/>
            <person name="Ball S.L."/>
            <person name="Bradley K.W."/>
            <person name="Asai D.J."/>
            <person name="Bowman C.A."/>
            <person name="Russell D.A."/>
            <person name="Pope W.H."/>
            <person name="Jacobs-Sera D."/>
            <person name="Hendrix R.W."/>
            <person name="Hatfull G.F."/>
        </authorList>
    </citation>
    <scope>NUCLEOTIDE SEQUENCE [LARGE SCALE GENOMIC DNA]</scope>
    <source>
        <strain evidence="2 3">DSM 27710</strain>
    </source>
</reference>
<organism evidence="2 3">
    <name type="scientific">Vulgatibacter incomptus</name>
    <dbReference type="NCBI Taxonomy" id="1391653"/>
    <lineage>
        <taxon>Bacteria</taxon>
        <taxon>Pseudomonadati</taxon>
        <taxon>Myxococcota</taxon>
        <taxon>Myxococcia</taxon>
        <taxon>Myxococcales</taxon>
        <taxon>Cystobacterineae</taxon>
        <taxon>Vulgatibacteraceae</taxon>
        <taxon>Vulgatibacter</taxon>
    </lineage>
</organism>
<sequence length="40" mass="4790">MKNSRTLASRRRANEMERPRAKRELKKAGPLRRGRFLHTL</sequence>
<gene>
    <name evidence="2" type="ORF">AKJ08_0181</name>
</gene>
<dbReference type="EMBL" id="CP012332">
    <property type="protein sequence ID" value="AKU89794.1"/>
    <property type="molecule type" value="Genomic_DNA"/>
</dbReference>
<name>A0A0K1P9L2_9BACT</name>
<dbReference type="STRING" id="1391653.AKJ08_0181"/>
<dbReference type="Proteomes" id="UP000055590">
    <property type="component" value="Chromosome"/>
</dbReference>
<evidence type="ECO:0000313" key="3">
    <source>
        <dbReference type="Proteomes" id="UP000055590"/>
    </source>
</evidence>